<dbReference type="InterPro" id="IPR041891">
    <property type="entry name" value="Alpha_CA_prokaryot-like"/>
</dbReference>
<feature type="chain" id="PRO_5007491105" evidence="1">
    <location>
        <begin position="26"/>
        <end position="286"/>
    </location>
</feature>
<evidence type="ECO:0000256" key="1">
    <source>
        <dbReference type="SAM" id="SignalP"/>
    </source>
</evidence>
<dbReference type="GO" id="GO:0004089">
    <property type="term" value="F:carbonate dehydratase activity"/>
    <property type="evidence" value="ECO:0007669"/>
    <property type="project" value="InterPro"/>
</dbReference>
<dbReference type="SMART" id="SM01057">
    <property type="entry name" value="Carb_anhydrase"/>
    <property type="match status" value="1"/>
</dbReference>
<dbReference type="EMBL" id="AC270209">
    <property type="protein sequence ID" value="AMK08984.1"/>
    <property type="molecule type" value="Genomic_DNA"/>
</dbReference>
<feature type="signal peptide" evidence="1">
    <location>
        <begin position="1"/>
        <end position="25"/>
    </location>
</feature>
<name>A0A140D7V6_TRIMO</name>
<dbReference type="PANTHER" id="PTHR18952:SF220">
    <property type="entry name" value="CARBONIC ANHYDRASE"/>
    <property type="match status" value="1"/>
</dbReference>
<dbReference type="PROSITE" id="PS51144">
    <property type="entry name" value="ALPHA_CA_2"/>
    <property type="match status" value="1"/>
</dbReference>
<accession>A0A140D7V6</accession>
<protein>
    <submittedName>
        <fullName evidence="3">ACA7</fullName>
    </submittedName>
</protein>
<dbReference type="PANTHER" id="PTHR18952">
    <property type="entry name" value="CARBONIC ANHYDRASE"/>
    <property type="match status" value="1"/>
</dbReference>
<dbReference type="SUPFAM" id="SSF51069">
    <property type="entry name" value="Carbonic anhydrase"/>
    <property type="match status" value="1"/>
</dbReference>
<dbReference type="InterPro" id="IPR023561">
    <property type="entry name" value="Carbonic_anhydrase_a-class"/>
</dbReference>
<gene>
    <name evidence="3" type="primary">ACA7</name>
</gene>
<dbReference type="GO" id="GO:0008270">
    <property type="term" value="F:zinc ion binding"/>
    <property type="evidence" value="ECO:0007669"/>
    <property type="project" value="InterPro"/>
</dbReference>
<dbReference type="AlphaFoldDB" id="A0A140D7V6"/>
<dbReference type="CDD" id="cd03124">
    <property type="entry name" value="alpha_CA_prokaryotic_like"/>
    <property type="match status" value="1"/>
</dbReference>
<feature type="domain" description="Alpha-carbonic anhydrase" evidence="2">
    <location>
        <begin position="32"/>
        <end position="271"/>
    </location>
</feature>
<keyword evidence="1" id="KW-0732">Signal</keyword>
<dbReference type="EMBL" id="AC270205">
    <property type="protein sequence ID" value="AMK08980.1"/>
    <property type="molecule type" value="Genomic_DNA"/>
</dbReference>
<reference evidence="3" key="1">
    <citation type="submission" date="2016-02" db="EMBL/GenBank/DDBJ databases">
        <title>Genetic and physical mapping of the earliness per se locus EpsAm1 in Triticum monococcum identifies EARLY FLOWERING 3 (ELF3) as a candidate gene.</title>
        <authorList>
            <person name="Alvarez M.A."/>
            <person name="Tranquilli G."/>
            <person name="Lewis S."/>
            <person name="Kippes N."/>
            <person name="Dubcovsky J."/>
        </authorList>
    </citation>
    <scope>NUCLEOTIDE SEQUENCE</scope>
</reference>
<dbReference type="GO" id="GO:0006730">
    <property type="term" value="P:one-carbon metabolic process"/>
    <property type="evidence" value="ECO:0007669"/>
    <property type="project" value="TreeGrafter"/>
</dbReference>
<dbReference type="InterPro" id="IPR001148">
    <property type="entry name" value="CA_dom"/>
</dbReference>
<proteinExistence type="predicted"/>
<organism evidence="3">
    <name type="scientific">Triticum monococcum subsp. monococcum</name>
    <dbReference type="NCBI Taxonomy" id="408188"/>
    <lineage>
        <taxon>Eukaryota</taxon>
        <taxon>Viridiplantae</taxon>
        <taxon>Streptophyta</taxon>
        <taxon>Embryophyta</taxon>
        <taxon>Tracheophyta</taxon>
        <taxon>Spermatophyta</taxon>
        <taxon>Magnoliopsida</taxon>
        <taxon>Liliopsida</taxon>
        <taxon>Poales</taxon>
        <taxon>Poaceae</taxon>
        <taxon>BOP clade</taxon>
        <taxon>Pooideae</taxon>
        <taxon>Triticodae</taxon>
        <taxon>Triticeae</taxon>
        <taxon>Triticinae</taxon>
        <taxon>Triticum</taxon>
    </lineage>
</organism>
<evidence type="ECO:0000259" key="2">
    <source>
        <dbReference type="PROSITE" id="PS51144"/>
    </source>
</evidence>
<dbReference type="Gene3D" id="3.10.200.10">
    <property type="entry name" value="Alpha carbonic anhydrase"/>
    <property type="match status" value="1"/>
</dbReference>
<evidence type="ECO:0000313" key="3">
    <source>
        <dbReference type="EMBL" id="AMK08980.1"/>
    </source>
</evidence>
<dbReference type="InterPro" id="IPR036398">
    <property type="entry name" value="CA_dom_sf"/>
</dbReference>
<sequence>MVSQMSSAWAAVVVIVSSLLAVALSHDEGGGPSFGYTPGTPDGPENWGKLSPAYKACGDGKAQSPIDIVIANAVPNPNLDTLTRVYAPSNATLHNTGKDIVMSFEQGGEPVMPGSINVTTADGTVKEFKFKMIHWHAPGEHTVNGKRFPLELHMVHVDDQDHKAVIGILYEIGNPDPFYDQLTEKLCELKTTPTVAAGVVELKSLQKRTGSYFRYMGSLTTPPCTEKVVWNILGKGRELSQEQLQLITAPLPHQDNRPPQPLNGRQVAFYNPPNTTISIQSLILPP</sequence>
<dbReference type="Pfam" id="PF00194">
    <property type="entry name" value="Carb_anhydrase"/>
    <property type="match status" value="1"/>
</dbReference>